<evidence type="ECO:0000256" key="7">
    <source>
        <dbReference type="HAMAP-Rule" id="MF_00267"/>
    </source>
</evidence>
<gene>
    <name evidence="7" type="primary">minC</name>
    <name evidence="10" type="ORF">XD97_0406</name>
</gene>
<evidence type="ECO:0000259" key="9">
    <source>
        <dbReference type="Pfam" id="PF05209"/>
    </source>
</evidence>
<dbReference type="Gene3D" id="3.30.160.540">
    <property type="match status" value="1"/>
</dbReference>
<dbReference type="HAMAP" id="MF_00267">
    <property type="entry name" value="MinC"/>
    <property type="match status" value="1"/>
</dbReference>
<dbReference type="GO" id="GO:0051302">
    <property type="term" value="P:regulation of cell division"/>
    <property type="evidence" value="ECO:0007669"/>
    <property type="project" value="InterPro"/>
</dbReference>
<keyword evidence="4 7" id="KW-0131">Cell cycle</keyword>
<evidence type="ECO:0000256" key="5">
    <source>
        <dbReference type="ARBA" id="ARBA00025606"/>
    </source>
</evidence>
<dbReference type="SUPFAM" id="SSF63848">
    <property type="entry name" value="Cell-division inhibitor MinC, C-terminal domain"/>
    <property type="match status" value="1"/>
</dbReference>
<accession>A0A117M3N7</accession>
<name>A0A117M3N7_9FIRM</name>
<dbReference type="GO" id="GO:0000902">
    <property type="term" value="P:cell morphogenesis"/>
    <property type="evidence" value="ECO:0007669"/>
    <property type="project" value="InterPro"/>
</dbReference>
<dbReference type="GO" id="GO:0000917">
    <property type="term" value="P:division septum assembly"/>
    <property type="evidence" value="ECO:0007669"/>
    <property type="project" value="UniProtKB-KW"/>
</dbReference>
<evidence type="ECO:0000313" key="10">
    <source>
        <dbReference type="EMBL" id="KUK82554.1"/>
    </source>
</evidence>
<feature type="domain" description="Septum formation inhibitor MinC C-terminal" evidence="8">
    <location>
        <begin position="112"/>
        <end position="189"/>
    </location>
</feature>
<evidence type="ECO:0000313" key="11">
    <source>
        <dbReference type="Proteomes" id="UP000054705"/>
    </source>
</evidence>
<dbReference type="AlphaFoldDB" id="A0A117M3N7"/>
<proteinExistence type="inferred from homology"/>
<dbReference type="GO" id="GO:1901891">
    <property type="term" value="P:regulation of cell septum assembly"/>
    <property type="evidence" value="ECO:0007669"/>
    <property type="project" value="InterPro"/>
</dbReference>
<dbReference type="Proteomes" id="UP000054705">
    <property type="component" value="Unassembled WGS sequence"/>
</dbReference>
<dbReference type="InterPro" id="IPR005526">
    <property type="entry name" value="Septum_form_inhib_MinC_C"/>
</dbReference>
<comment type="function">
    <text evidence="5 7">Cell division inhibitor that blocks the formation of polar Z ring septums. Rapidly oscillates between the poles of the cell to destabilize FtsZ filaments that have formed before they mature into polar Z rings. Prevents FtsZ polymerization.</text>
</comment>
<evidence type="ECO:0000256" key="1">
    <source>
        <dbReference type="ARBA" id="ARBA00006291"/>
    </source>
</evidence>
<sequence>MGRDMVNIKGTRNGLVIVLDANREFEEIRNTLLRKMKSAKGFFKGATFSLFQEHREIPVHEKNELENICRQFGLIPNKADHTNLRTICTENRGKQTIVRHSETVTGEATLMVSRSLRSGQRVTYPGHIVVIGNIHPGAEVVSGGSIIIMGYCRGIIHAGTGGERSAKIIALSFAPTVLSIAGLRYIPKRSEPLPAGCLVAKLSGQKMIFNKFKPGN</sequence>
<dbReference type="InterPro" id="IPR007874">
    <property type="entry name" value="MinC_N"/>
</dbReference>
<evidence type="ECO:0000256" key="4">
    <source>
        <dbReference type="ARBA" id="ARBA00023306"/>
    </source>
</evidence>
<reference evidence="11" key="1">
    <citation type="journal article" date="2015" name="MBio">
        <title>Genome-Resolved Metagenomic Analysis Reveals Roles for Candidate Phyla and Other Microbial Community Members in Biogeochemical Transformations in Oil Reservoirs.</title>
        <authorList>
            <person name="Hu P."/>
            <person name="Tom L."/>
            <person name="Singh A."/>
            <person name="Thomas B.C."/>
            <person name="Baker B.J."/>
            <person name="Piceno Y.M."/>
            <person name="Andersen G.L."/>
            <person name="Banfield J.F."/>
        </authorList>
    </citation>
    <scope>NUCLEOTIDE SEQUENCE [LARGE SCALE GENOMIC DNA]</scope>
</reference>
<evidence type="ECO:0000256" key="3">
    <source>
        <dbReference type="ARBA" id="ARBA00023210"/>
    </source>
</evidence>
<dbReference type="Gene3D" id="2.160.20.70">
    <property type="match status" value="1"/>
</dbReference>
<dbReference type="Pfam" id="PF05209">
    <property type="entry name" value="MinC_N"/>
    <property type="match status" value="1"/>
</dbReference>
<dbReference type="PANTHER" id="PTHR34108:SF1">
    <property type="entry name" value="SEPTUM SITE-DETERMINING PROTEIN MINC"/>
    <property type="match status" value="1"/>
</dbReference>
<dbReference type="InterPro" id="IPR036145">
    <property type="entry name" value="MinC_C_sf"/>
</dbReference>
<protein>
    <recommendedName>
        <fullName evidence="7">Probable septum site-determining protein MinC</fullName>
    </recommendedName>
</protein>
<evidence type="ECO:0000259" key="8">
    <source>
        <dbReference type="Pfam" id="PF03775"/>
    </source>
</evidence>
<feature type="domain" description="Septum formation inhibitor MinC N-terminal" evidence="9">
    <location>
        <begin position="6"/>
        <end position="76"/>
    </location>
</feature>
<organism evidence="10 11">
    <name type="scientific">Pelotomaculum thermopropionicum</name>
    <dbReference type="NCBI Taxonomy" id="110500"/>
    <lineage>
        <taxon>Bacteria</taxon>
        <taxon>Bacillati</taxon>
        <taxon>Bacillota</taxon>
        <taxon>Clostridia</taxon>
        <taxon>Eubacteriales</taxon>
        <taxon>Desulfotomaculaceae</taxon>
        <taxon>Pelotomaculum</taxon>
    </lineage>
</organism>
<keyword evidence="3 7" id="KW-0717">Septation</keyword>
<comment type="subunit">
    <text evidence="6 7">Interacts with MinD and FtsZ.</text>
</comment>
<dbReference type="InterPro" id="IPR013033">
    <property type="entry name" value="MinC"/>
</dbReference>
<dbReference type="Pfam" id="PF03775">
    <property type="entry name" value="MinC_C"/>
    <property type="match status" value="1"/>
</dbReference>
<comment type="caution">
    <text evidence="10">The sequence shown here is derived from an EMBL/GenBank/DDBJ whole genome shotgun (WGS) entry which is preliminary data.</text>
</comment>
<dbReference type="NCBIfam" id="TIGR01222">
    <property type="entry name" value="minC"/>
    <property type="match status" value="1"/>
</dbReference>
<evidence type="ECO:0000256" key="2">
    <source>
        <dbReference type="ARBA" id="ARBA00022618"/>
    </source>
</evidence>
<dbReference type="InterPro" id="IPR016098">
    <property type="entry name" value="CAP/MinC_C"/>
</dbReference>
<dbReference type="PANTHER" id="PTHR34108">
    <property type="entry name" value="SEPTUM SITE-DETERMINING PROTEIN MINC"/>
    <property type="match status" value="1"/>
</dbReference>
<evidence type="ECO:0000256" key="6">
    <source>
        <dbReference type="ARBA" id="ARBA00046874"/>
    </source>
</evidence>
<dbReference type="EMBL" id="LGGS01000083">
    <property type="protein sequence ID" value="KUK82554.1"/>
    <property type="molecule type" value="Genomic_DNA"/>
</dbReference>
<comment type="similarity">
    <text evidence="1 7">Belongs to the MinC family.</text>
</comment>
<keyword evidence="2 7" id="KW-0132">Cell division</keyword>